<protein>
    <submittedName>
        <fullName evidence="1">Uncharacterized protein</fullName>
    </submittedName>
</protein>
<gene>
    <name evidence="1" type="ORF">SpAn4DRAFT_0607</name>
</gene>
<accession>A0A0U1L3Q5</accession>
<keyword evidence="2" id="KW-1185">Reference proteome</keyword>
<dbReference type="AlphaFoldDB" id="A0A0U1L3Q5"/>
<evidence type="ECO:0000313" key="1">
    <source>
        <dbReference type="EMBL" id="CQR74145.1"/>
    </source>
</evidence>
<name>A0A0U1L3Q5_9FIRM</name>
<dbReference type="EMBL" id="CTRP01000014">
    <property type="protein sequence ID" value="CQR74145.1"/>
    <property type="molecule type" value="Genomic_DNA"/>
</dbReference>
<reference evidence="2" key="1">
    <citation type="submission" date="2015-03" db="EMBL/GenBank/DDBJ databases">
        <authorList>
            <person name="Nijsse Bart"/>
        </authorList>
    </citation>
    <scope>NUCLEOTIDE SEQUENCE [LARGE SCALE GENOMIC DNA]</scope>
</reference>
<evidence type="ECO:0000313" key="2">
    <source>
        <dbReference type="Proteomes" id="UP000049855"/>
    </source>
</evidence>
<organism evidence="1 2">
    <name type="scientific">Sporomusa ovata</name>
    <dbReference type="NCBI Taxonomy" id="2378"/>
    <lineage>
        <taxon>Bacteria</taxon>
        <taxon>Bacillati</taxon>
        <taxon>Bacillota</taxon>
        <taxon>Negativicutes</taxon>
        <taxon>Selenomonadales</taxon>
        <taxon>Sporomusaceae</taxon>
        <taxon>Sporomusa</taxon>
    </lineage>
</organism>
<dbReference type="RefSeq" id="WP_021170156.1">
    <property type="nucleotide sequence ID" value="NZ_CTRP01000014.1"/>
</dbReference>
<proteinExistence type="predicted"/>
<sequence>MELTIKVTRTKTGLPAVPETGGAIGKTKGVAQIICRDDGSKKIATYIPKPEEVETKGHAVFVLQKHDYVILVERSRTTVYKVTIAQFTGDIDAEDNAVFAVRHVKQAKRWDVQPPEYLQPAIDAAIAKSCQEEIQEASWYERKVPPVLGAPVSLSAIKNQAPAFAQQYVPGFVAIQDVRQTADDEISVCLTNGVQLCVYIKACTPRDYKAAD</sequence>
<dbReference type="Proteomes" id="UP000049855">
    <property type="component" value="Unassembled WGS sequence"/>
</dbReference>